<gene>
    <name evidence="2" type="ORF">SBAD_LOCUS5558</name>
</gene>
<protein>
    <submittedName>
        <fullName evidence="4">Spore coat protein</fullName>
    </submittedName>
</protein>
<dbReference type="Proteomes" id="UP000270296">
    <property type="component" value="Unassembled WGS sequence"/>
</dbReference>
<sequence>MVNSISNSGVQLSYQAITGDSCLQLANLVDQLMYQVNGAPLNNDQQVNCVTVLNRIKQMAEDNSGQQGEICSNVLSMLQAEGVSMYSDNSNYQEYPSNNGNDQNENGMNNNGNMNGYENYAVVNGMAYGDGGSVTQNENGGKKNDYLGGTPKEPTGSSLKNENGGMSNQMDSSSEYMNDETGGNSERQTNAGGSNQATPFQAERP</sequence>
<feature type="compositionally biased region" description="Polar residues" evidence="1">
    <location>
        <begin position="88"/>
        <end position="97"/>
    </location>
</feature>
<dbReference type="AlphaFoldDB" id="A0A183IPL1"/>
<evidence type="ECO:0000313" key="4">
    <source>
        <dbReference type="WBParaSite" id="SBAD_0000578001-mRNA-1"/>
    </source>
</evidence>
<accession>A0A183IPL1</accession>
<name>A0A183IPL1_9BILA</name>
<organism evidence="4">
    <name type="scientific">Soboliphyme baturini</name>
    <dbReference type="NCBI Taxonomy" id="241478"/>
    <lineage>
        <taxon>Eukaryota</taxon>
        <taxon>Metazoa</taxon>
        <taxon>Ecdysozoa</taxon>
        <taxon>Nematoda</taxon>
        <taxon>Enoplea</taxon>
        <taxon>Dorylaimia</taxon>
        <taxon>Dioctophymatida</taxon>
        <taxon>Dioctophymatoidea</taxon>
        <taxon>Soboliphymatidae</taxon>
        <taxon>Soboliphyme</taxon>
    </lineage>
</organism>
<dbReference type="EMBL" id="UZAM01009075">
    <property type="protein sequence ID" value="VDP07581.1"/>
    <property type="molecule type" value="Genomic_DNA"/>
</dbReference>
<reference evidence="2 3" key="2">
    <citation type="submission" date="2018-11" db="EMBL/GenBank/DDBJ databases">
        <authorList>
            <consortium name="Pathogen Informatics"/>
        </authorList>
    </citation>
    <scope>NUCLEOTIDE SEQUENCE [LARGE SCALE GENOMIC DNA]</scope>
</reference>
<feature type="region of interest" description="Disordered" evidence="1">
    <location>
        <begin position="88"/>
        <end position="114"/>
    </location>
</feature>
<dbReference type="WBParaSite" id="SBAD_0000578001-mRNA-1">
    <property type="protein sequence ID" value="SBAD_0000578001-mRNA-1"/>
    <property type="gene ID" value="SBAD_0000578001"/>
</dbReference>
<evidence type="ECO:0000313" key="2">
    <source>
        <dbReference type="EMBL" id="VDP07581.1"/>
    </source>
</evidence>
<reference evidence="4" key="1">
    <citation type="submission" date="2016-06" db="UniProtKB">
        <authorList>
            <consortium name="WormBaseParasite"/>
        </authorList>
    </citation>
    <scope>IDENTIFICATION</scope>
</reference>
<keyword evidence="3" id="KW-1185">Reference proteome</keyword>
<feature type="region of interest" description="Disordered" evidence="1">
    <location>
        <begin position="131"/>
        <end position="205"/>
    </location>
</feature>
<feature type="compositionally biased region" description="Low complexity" evidence="1">
    <location>
        <begin position="98"/>
        <end position="114"/>
    </location>
</feature>
<feature type="compositionally biased region" description="Polar residues" evidence="1">
    <location>
        <begin position="155"/>
        <end position="199"/>
    </location>
</feature>
<evidence type="ECO:0000313" key="3">
    <source>
        <dbReference type="Proteomes" id="UP000270296"/>
    </source>
</evidence>
<proteinExistence type="predicted"/>
<evidence type="ECO:0000256" key="1">
    <source>
        <dbReference type="SAM" id="MobiDB-lite"/>
    </source>
</evidence>